<protein>
    <submittedName>
        <fullName evidence="4">Major royal jelly family protein</fullName>
    </submittedName>
</protein>
<evidence type="ECO:0000256" key="2">
    <source>
        <dbReference type="ARBA" id="ARBA00022525"/>
    </source>
</evidence>
<dbReference type="AlphaFoldDB" id="A0A9X4C099"/>
<comment type="subcellular location">
    <subcellularLocation>
        <location evidence="1">Secreted</location>
    </subcellularLocation>
</comment>
<reference evidence="4 5" key="1">
    <citation type="submission" date="2022-05" db="EMBL/GenBank/DDBJ databases">
        <title>Novel Pseudomonas spp. Isolated from a Rainbow Trout Aquaculture Facility.</title>
        <authorList>
            <person name="Testerman T."/>
            <person name="Graf J."/>
        </authorList>
    </citation>
    <scope>NUCLEOTIDE SEQUENCE [LARGE SCALE GENOMIC DNA]</scope>
    <source>
        <strain evidence="4 5">ID1042</strain>
    </source>
</reference>
<sequence>MRMKTLPAVIALLSAAAFVAPFAHAINAVALPADAPADRSFGKLEQVHAFYDAMPTGVTVSETGRIFVNFPRWGDNVPFTVGEIRDGKVVAYPNAAINKENPNDPSDGLISVQSVVADGQGRVWLLDTAAPGFADPKPRGAKLVAIDLASNKVVKRLVFPDNVMLPSTYVNDMRFDFRNGAEGTVYLTDSSLRGPGAIIVMDIASGRAMRRLSGVPATSVDPAFVPVVEGLPVMVEGADGKPKPLGVASDGIALSADGQTLYFTPLSSRHLYAVSTALLRDASVSEQQLAAAVQDLGEKGASDGMEADADGAVYAGDYEHNSIRKRLPDGQWQTLVHDPRLLWPDTLSIGPDGYLYFIANQLHRQAAFRGGQDQRQKPYSLLRLKIDAAPAPTR</sequence>
<evidence type="ECO:0000313" key="4">
    <source>
        <dbReference type="EMBL" id="MDD1007574.1"/>
    </source>
</evidence>
<evidence type="ECO:0000256" key="1">
    <source>
        <dbReference type="ARBA" id="ARBA00004613"/>
    </source>
</evidence>
<keyword evidence="5" id="KW-1185">Reference proteome</keyword>
<proteinExistence type="predicted"/>
<dbReference type="RefSeq" id="WP_273876247.1">
    <property type="nucleotide sequence ID" value="NZ_JAMDHA010000009.1"/>
</dbReference>
<dbReference type="PANTHER" id="PTHR10009:SF18">
    <property type="entry name" value="PROTEIN YELLOW-LIKE PROTEIN"/>
    <property type="match status" value="1"/>
</dbReference>
<keyword evidence="2" id="KW-0964">Secreted</keyword>
<feature type="chain" id="PRO_5040772669" evidence="3">
    <location>
        <begin position="26"/>
        <end position="394"/>
    </location>
</feature>
<evidence type="ECO:0000313" key="5">
    <source>
        <dbReference type="Proteomes" id="UP001148185"/>
    </source>
</evidence>
<comment type="caution">
    <text evidence="4">The sequence shown here is derived from an EMBL/GenBank/DDBJ whole genome shotgun (WGS) entry which is preliminary data.</text>
</comment>
<dbReference type="PANTHER" id="PTHR10009">
    <property type="entry name" value="PROTEIN YELLOW-RELATED"/>
    <property type="match status" value="1"/>
</dbReference>
<dbReference type="Gene3D" id="2.120.10.30">
    <property type="entry name" value="TolB, C-terminal domain"/>
    <property type="match status" value="1"/>
</dbReference>
<evidence type="ECO:0000256" key="3">
    <source>
        <dbReference type="SAM" id="SignalP"/>
    </source>
</evidence>
<dbReference type="InterPro" id="IPR017996">
    <property type="entry name" value="MRJP/yellow-related"/>
</dbReference>
<keyword evidence="3" id="KW-0732">Signal</keyword>
<dbReference type="Proteomes" id="UP001148185">
    <property type="component" value="Unassembled WGS sequence"/>
</dbReference>
<dbReference type="Pfam" id="PF03022">
    <property type="entry name" value="MRJP"/>
    <property type="match status" value="1"/>
</dbReference>
<name>A0A9X4C099_9PSED</name>
<dbReference type="SUPFAM" id="SSF63829">
    <property type="entry name" value="Calcium-dependent phosphotriesterase"/>
    <property type="match status" value="1"/>
</dbReference>
<organism evidence="4 5">
    <name type="scientific">Pseudomonas shahriarae</name>
    <dbReference type="NCBI Taxonomy" id="2745512"/>
    <lineage>
        <taxon>Bacteria</taxon>
        <taxon>Pseudomonadati</taxon>
        <taxon>Pseudomonadota</taxon>
        <taxon>Gammaproteobacteria</taxon>
        <taxon>Pseudomonadales</taxon>
        <taxon>Pseudomonadaceae</taxon>
        <taxon>Pseudomonas</taxon>
    </lineage>
</organism>
<feature type="signal peptide" evidence="3">
    <location>
        <begin position="1"/>
        <end position="25"/>
    </location>
</feature>
<accession>A0A9X4C099</accession>
<dbReference type="EMBL" id="JAMDHA010000009">
    <property type="protein sequence ID" value="MDD1007574.1"/>
    <property type="molecule type" value="Genomic_DNA"/>
</dbReference>
<gene>
    <name evidence="4" type="ORF">M5G27_08785</name>
</gene>
<dbReference type="InterPro" id="IPR011042">
    <property type="entry name" value="6-blade_b-propeller_TolB-like"/>
</dbReference>
<dbReference type="GO" id="GO:0005576">
    <property type="term" value="C:extracellular region"/>
    <property type="evidence" value="ECO:0007669"/>
    <property type="project" value="UniProtKB-SubCell"/>
</dbReference>